<evidence type="ECO:0000313" key="3">
    <source>
        <dbReference type="EMBL" id="HIW78442.1"/>
    </source>
</evidence>
<dbReference type="Proteomes" id="UP000824264">
    <property type="component" value="Unassembled WGS sequence"/>
</dbReference>
<dbReference type="Gene3D" id="3.30.70.330">
    <property type="match status" value="1"/>
</dbReference>
<evidence type="ECO:0000313" key="4">
    <source>
        <dbReference type="Proteomes" id="UP000824264"/>
    </source>
</evidence>
<dbReference type="InterPro" id="IPR035979">
    <property type="entry name" value="RBD_domain_sf"/>
</dbReference>
<evidence type="ECO:0000259" key="2">
    <source>
        <dbReference type="PROSITE" id="PS50102"/>
    </source>
</evidence>
<dbReference type="Pfam" id="PF00076">
    <property type="entry name" value="RRM_1"/>
    <property type="match status" value="1"/>
</dbReference>
<dbReference type="EMBL" id="DXGI01000171">
    <property type="protein sequence ID" value="HIW78442.1"/>
    <property type="molecule type" value="Genomic_DNA"/>
</dbReference>
<dbReference type="CDD" id="cd21608">
    <property type="entry name" value="RRM2_NsCP33_like"/>
    <property type="match status" value="1"/>
</dbReference>
<proteinExistence type="predicted"/>
<dbReference type="PROSITE" id="PS50102">
    <property type="entry name" value="RRM"/>
    <property type="match status" value="1"/>
</dbReference>
<comment type="caution">
    <text evidence="3">The sequence shown here is derived from an EMBL/GenBank/DDBJ whole genome shotgun (WGS) entry which is preliminary data.</text>
</comment>
<name>A0A9D1R1N4_9BACT</name>
<reference evidence="3" key="1">
    <citation type="journal article" date="2021" name="PeerJ">
        <title>Extensive microbial diversity within the chicken gut microbiome revealed by metagenomics and culture.</title>
        <authorList>
            <person name="Gilroy R."/>
            <person name="Ravi A."/>
            <person name="Getino M."/>
            <person name="Pursley I."/>
            <person name="Horton D.L."/>
            <person name="Alikhan N.F."/>
            <person name="Baker D."/>
            <person name="Gharbi K."/>
            <person name="Hall N."/>
            <person name="Watson M."/>
            <person name="Adriaenssens E.M."/>
            <person name="Foster-Nyarko E."/>
            <person name="Jarju S."/>
            <person name="Secka A."/>
            <person name="Antonio M."/>
            <person name="Oren A."/>
            <person name="Chaudhuri R.R."/>
            <person name="La Ragione R."/>
            <person name="Hildebrand F."/>
            <person name="Pallen M.J."/>
        </authorList>
    </citation>
    <scope>NUCLEOTIDE SEQUENCE</scope>
    <source>
        <strain evidence="3">ChiSxjej5B17-1746</strain>
    </source>
</reference>
<dbReference type="PANTHER" id="PTHR15241:SF304">
    <property type="entry name" value="RRM DOMAIN-CONTAINING PROTEIN"/>
    <property type="match status" value="1"/>
</dbReference>
<feature type="domain" description="RRM" evidence="2">
    <location>
        <begin position="3"/>
        <end position="80"/>
    </location>
</feature>
<reference evidence="3" key="2">
    <citation type="submission" date="2021-04" db="EMBL/GenBank/DDBJ databases">
        <authorList>
            <person name="Gilroy R."/>
        </authorList>
    </citation>
    <scope>NUCLEOTIDE SEQUENCE</scope>
    <source>
        <strain evidence="3">ChiSxjej5B17-1746</strain>
    </source>
</reference>
<dbReference type="AlphaFoldDB" id="A0A9D1R1N4"/>
<accession>A0A9D1R1N4</accession>
<keyword evidence="1" id="KW-0694">RNA-binding</keyword>
<dbReference type="InterPro" id="IPR012677">
    <property type="entry name" value="Nucleotide-bd_a/b_plait_sf"/>
</dbReference>
<gene>
    <name evidence="3" type="ORF">H9874_04765</name>
</gene>
<sequence length="90" mass="10025">MTKSLYVGNLPWSATEDDVRDLFAPYGEVTSVKLVSDRETGRARGFGFVEMASEGVQAAVEALDNFSFSGRNLKVNEARPREARPSYSRY</sequence>
<dbReference type="SUPFAM" id="SSF54928">
    <property type="entry name" value="RNA-binding domain, RBD"/>
    <property type="match status" value="1"/>
</dbReference>
<evidence type="ECO:0000256" key="1">
    <source>
        <dbReference type="ARBA" id="ARBA00022884"/>
    </source>
</evidence>
<dbReference type="InterPro" id="IPR000504">
    <property type="entry name" value="RRM_dom"/>
</dbReference>
<dbReference type="SMART" id="SM00360">
    <property type="entry name" value="RRM"/>
    <property type="match status" value="1"/>
</dbReference>
<dbReference type="PANTHER" id="PTHR15241">
    <property type="entry name" value="TRANSFORMER-2-RELATED"/>
    <property type="match status" value="1"/>
</dbReference>
<dbReference type="GO" id="GO:0003723">
    <property type="term" value="F:RNA binding"/>
    <property type="evidence" value="ECO:0007669"/>
    <property type="project" value="UniProtKB-KW"/>
</dbReference>
<organism evidence="3 4">
    <name type="scientific">Candidatus Bilophila faecipullorum</name>
    <dbReference type="NCBI Taxonomy" id="2838482"/>
    <lineage>
        <taxon>Bacteria</taxon>
        <taxon>Pseudomonadati</taxon>
        <taxon>Thermodesulfobacteriota</taxon>
        <taxon>Desulfovibrionia</taxon>
        <taxon>Desulfovibrionales</taxon>
        <taxon>Desulfovibrionaceae</taxon>
        <taxon>Bilophila</taxon>
    </lineage>
</organism>
<dbReference type="InterPro" id="IPR048289">
    <property type="entry name" value="RRM2_NsCP33-like"/>
</dbReference>
<protein>
    <submittedName>
        <fullName evidence="3">RNA-binding protein</fullName>
    </submittedName>
</protein>